<evidence type="ECO:0000256" key="1">
    <source>
        <dbReference type="SAM" id="Phobius"/>
    </source>
</evidence>
<evidence type="ECO:0000313" key="3">
    <source>
        <dbReference type="Proteomes" id="UP001237595"/>
    </source>
</evidence>
<evidence type="ECO:0000313" key="2">
    <source>
        <dbReference type="EMBL" id="MDI2031577.1"/>
    </source>
</evidence>
<keyword evidence="1" id="KW-0472">Membrane</keyword>
<feature type="transmembrane region" description="Helical" evidence="1">
    <location>
        <begin position="20"/>
        <end position="43"/>
    </location>
</feature>
<reference evidence="2 3" key="1">
    <citation type="submission" date="2023-04" db="EMBL/GenBank/DDBJ databases">
        <title>Draft genome sequence of Saccharopolyspora sp. TS4A08 isolated from sweet potato rhizospheric soil.</title>
        <authorList>
            <person name="Suksaard P."/>
            <person name="Duangmal K."/>
        </authorList>
    </citation>
    <scope>NUCLEOTIDE SEQUENCE [LARGE SCALE GENOMIC DNA]</scope>
    <source>
        <strain evidence="2 3">TS4A08</strain>
    </source>
</reference>
<accession>A0ABT6PU94</accession>
<protein>
    <recommendedName>
        <fullName evidence="4">PH domain-containing protein</fullName>
    </recommendedName>
</protein>
<organism evidence="2 3">
    <name type="scientific">Saccharopolyspora ipomoeae</name>
    <dbReference type="NCBI Taxonomy" id="3042027"/>
    <lineage>
        <taxon>Bacteria</taxon>
        <taxon>Bacillati</taxon>
        <taxon>Actinomycetota</taxon>
        <taxon>Actinomycetes</taxon>
        <taxon>Pseudonocardiales</taxon>
        <taxon>Pseudonocardiaceae</taxon>
        <taxon>Saccharopolyspora</taxon>
    </lineage>
</organism>
<dbReference type="EMBL" id="JASAOF010000019">
    <property type="protein sequence ID" value="MDI2031577.1"/>
    <property type="molecule type" value="Genomic_DNA"/>
</dbReference>
<keyword evidence="1" id="KW-1133">Transmembrane helix</keyword>
<gene>
    <name evidence="2" type="ORF">QFW96_23315</name>
</gene>
<name>A0ABT6PU94_9PSEU</name>
<dbReference type="Proteomes" id="UP001237595">
    <property type="component" value="Unassembled WGS sequence"/>
</dbReference>
<dbReference type="RefSeq" id="WP_281457850.1">
    <property type="nucleotide sequence ID" value="NZ_JASAOF010000019.1"/>
</dbReference>
<comment type="caution">
    <text evidence="2">The sequence shown here is derived from an EMBL/GenBank/DDBJ whole genome shotgun (WGS) entry which is preliminary data.</text>
</comment>
<evidence type="ECO:0008006" key="4">
    <source>
        <dbReference type="Google" id="ProtNLM"/>
    </source>
</evidence>
<keyword evidence="1" id="KW-0812">Transmembrane</keyword>
<keyword evidence="3" id="KW-1185">Reference proteome</keyword>
<sequence length="140" mass="15876">MSTAGWYFAFGVVVLTVKDWGFAWINVWWLWLVLIVVPTIVVLTMNNDRPIAAGAHWLYHKRRWIRTYELESVRITSGLTANDLALGQDGKELLIRVDNLQENPALWDLVYNGIRHSVANGAQVIDDSGAKQTTRSVLNL</sequence>
<proteinExistence type="predicted"/>